<name>A0A0G4H922_9ALVE</name>
<sequence length="234" mass="26388">MEDFDSGEVFAQILAAGRKVVRRVQSVVLPGDRLCIAVKDAERAAQRLHERVSLEGSKAYEREGGESGRVRRRDDLRFQLEGLVGLQKELAKDERKIGRLLENVREEEGPTLAHVDNEYADVRARFKGDDYKVFYAQGGCPSPPFSISDLAVHLVPEVMELLEKAKREAAEERVRSDLKAEFQRRLRVALVEEGAQKEVWEIIDDVLTTRPSSTMTVMLPLRALSIPTNFVGTI</sequence>
<proteinExistence type="predicted"/>
<dbReference type="VEuPathDB" id="CryptoDB:Cvel_25285"/>
<gene>
    <name evidence="1" type="ORF">Cvel_25285</name>
</gene>
<dbReference type="EMBL" id="CDMZ01002029">
    <property type="protein sequence ID" value="CEM40407.1"/>
    <property type="molecule type" value="Genomic_DNA"/>
</dbReference>
<evidence type="ECO:0000313" key="1">
    <source>
        <dbReference type="EMBL" id="CEM40407.1"/>
    </source>
</evidence>
<protein>
    <submittedName>
        <fullName evidence="1">Uncharacterized protein</fullName>
    </submittedName>
</protein>
<organism evidence="1">
    <name type="scientific">Chromera velia CCMP2878</name>
    <dbReference type="NCBI Taxonomy" id="1169474"/>
    <lineage>
        <taxon>Eukaryota</taxon>
        <taxon>Sar</taxon>
        <taxon>Alveolata</taxon>
        <taxon>Colpodellida</taxon>
        <taxon>Chromeraceae</taxon>
        <taxon>Chromera</taxon>
    </lineage>
</organism>
<reference evidence="1" key="1">
    <citation type="submission" date="2014-11" db="EMBL/GenBank/DDBJ databases">
        <authorList>
            <person name="Otto D Thomas"/>
            <person name="Naeem Raeece"/>
        </authorList>
    </citation>
    <scope>NUCLEOTIDE SEQUENCE</scope>
</reference>
<accession>A0A0G4H922</accession>
<dbReference type="AlphaFoldDB" id="A0A0G4H922"/>